<sequence>MSTDNPSREPTLEQRIHMTSAFQSFLHKASLFMLVGAPILIALPPRKLDLYTLSLTGAFITSANHMVKERTGAGLFYQLPGARLPPAAIEYQERMKLREGGRRLLDEGQTTQQERPSVQEQLQKYQHREPAGLEKAAKDIWMGGEKDDWKQRRLAEEQRKLDEGEGYWDMIVDQVWEVWNQGKDKAEEVREKDEEVVESNKRAKRREEEFPTIGKKG</sequence>
<feature type="region of interest" description="Disordered" evidence="1">
    <location>
        <begin position="107"/>
        <end position="129"/>
    </location>
</feature>
<keyword evidence="4" id="KW-1185">Reference proteome</keyword>
<feature type="compositionally biased region" description="Polar residues" evidence="1">
    <location>
        <begin position="108"/>
        <end position="124"/>
    </location>
</feature>
<comment type="caution">
    <text evidence="3">The sequence shown here is derived from an EMBL/GenBank/DDBJ whole genome shotgun (WGS) entry which is preliminary data.</text>
</comment>
<evidence type="ECO:0000256" key="1">
    <source>
        <dbReference type="SAM" id="MobiDB-lite"/>
    </source>
</evidence>
<keyword evidence="2" id="KW-1133">Transmembrane helix</keyword>
<dbReference type="EMBL" id="JAVRRG010000046">
    <property type="protein sequence ID" value="KAK5093198.1"/>
    <property type="molecule type" value="Genomic_DNA"/>
</dbReference>
<evidence type="ECO:0000256" key="2">
    <source>
        <dbReference type="SAM" id="Phobius"/>
    </source>
</evidence>
<protein>
    <recommendedName>
        <fullName evidence="5">Rhomboid family membrane protein</fullName>
    </recommendedName>
</protein>
<evidence type="ECO:0000313" key="3">
    <source>
        <dbReference type="EMBL" id="KAK5093198.1"/>
    </source>
</evidence>
<accession>A0ABR0KCU2</accession>
<keyword evidence="2" id="KW-0472">Membrane</keyword>
<name>A0ABR0KCU2_9EURO</name>
<organism evidence="3 4">
    <name type="scientific">Lithohypha guttulata</name>
    <dbReference type="NCBI Taxonomy" id="1690604"/>
    <lineage>
        <taxon>Eukaryota</taxon>
        <taxon>Fungi</taxon>
        <taxon>Dikarya</taxon>
        <taxon>Ascomycota</taxon>
        <taxon>Pezizomycotina</taxon>
        <taxon>Eurotiomycetes</taxon>
        <taxon>Chaetothyriomycetidae</taxon>
        <taxon>Chaetothyriales</taxon>
        <taxon>Trichomeriaceae</taxon>
        <taxon>Lithohypha</taxon>
    </lineage>
</organism>
<evidence type="ECO:0008006" key="5">
    <source>
        <dbReference type="Google" id="ProtNLM"/>
    </source>
</evidence>
<feature type="transmembrane region" description="Helical" evidence="2">
    <location>
        <begin position="25"/>
        <end position="44"/>
    </location>
</feature>
<proteinExistence type="predicted"/>
<reference evidence="3 4" key="1">
    <citation type="submission" date="2023-08" db="EMBL/GenBank/DDBJ databases">
        <title>Black Yeasts Isolated from many extreme environments.</title>
        <authorList>
            <person name="Coleine C."/>
            <person name="Stajich J.E."/>
            <person name="Selbmann L."/>
        </authorList>
    </citation>
    <scope>NUCLEOTIDE SEQUENCE [LARGE SCALE GENOMIC DNA]</scope>
    <source>
        <strain evidence="3 4">CCFEE 5885</strain>
    </source>
</reference>
<keyword evidence="2" id="KW-0812">Transmembrane</keyword>
<gene>
    <name evidence="3" type="ORF">LTR24_004458</name>
</gene>
<dbReference type="Proteomes" id="UP001345013">
    <property type="component" value="Unassembled WGS sequence"/>
</dbReference>
<feature type="region of interest" description="Disordered" evidence="1">
    <location>
        <begin position="185"/>
        <end position="217"/>
    </location>
</feature>
<feature type="compositionally biased region" description="Basic and acidic residues" evidence="1">
    <location>
        <begin position="185"/>
        <end position="209"/>
    </location>
</feature>
<evidence type="ECO:0000313" key="4">
    <source>
        <dbReference type="Proteomes" id="UP001345013"/>
    </source>
</evidence>